<reference evidence="1" key="1">
    <citation type="journal article" date="2021" name="Proc. Natl. Acad. Sci. U.S.A.">
        <title>A Catalog of Tens of Thousands of Viruses from Human Metagenomes Reveals Hidden Associations with Chronic Diseases.</title>
        <authorList>
            <person name="Tisza M.J."/>
            <person name="Buck C.B."/>
        </authorList>
    </citation>
    <scope>NUCLEOTIDE SEQUENCE</scope>
    <source>
        <strain evidence="1">CtIty1</strain>
    </source>
</reference>
<dbReference type="EMBL" id="BK032823">
    <property type="protein sequence ID" value="DAF62274.1"/>
    <property type="molecule type" value="Genomic_DNA"/>
</dbReference>
<proteinExistence type="predicted"/>
<name>A0A8S5THN2_9CAUD</name>
<evidence type="ECO:0000313" key="1">
    <source>
        <dbReference type="EMBL" id="DAF62274.1"/>
    </source>
</evidence>
<organism evidence="1">
    <name type="scientific">Myoviridae sp. ctIty1</name>
    <dbReference type="NCBI Taxonomy" id="2827673"/>
    <lineage>
        <taxon>Viruses</taxon>
        <taxon>Duplodnaviria</taxon>
        <taxon>Heunggongvirae</taxon>
        <taxon>Uroviricota</taxon>
        <taxon>Caudoviricetes</taxon>
    </lineage>
</organism>
<accession>A0A8S5THN2</accession>
<protein>
    <submittedName>
        <fullName evidence="1">Uncharacterized protein</fullName>
    </submittedName>
</protein>
<sequence>MDYYKDNQVDIEDELTYNNQAYYMPRLVLDRSKYAKGEKIPVVSIINHNITKDGDKVAKHDTVKTMMAASQQGNPYMEQKPHIDDWRPQTSEDAVFTHTRGMIIAPIHKLFGMSDDCEANMMIDYFSIKAKRCYNSDSKVKEDGTIAIGFRDHCTNYLNYFEKYYDKEHRLVALYAKIKYMIDVNTDDYSLDMFLNDLWKYFINPNGSSMAAYLNYHLDQMNMEQYSIDDLEAYKNAKSPVLEYSDFHAKIMLKISVMQNMMIPLLTHFIEKKKIDPQDIKTVLLKAFDLLFQAASKTYGVNLSSKLYETASSNVTKNTLNNGVLWEMQTIRGRNTTTHSIETVENIIMQIIPKYTYNKNIIHFNYNAINRDIRFKVTDVPYEYGFVMLSSSNRDDDNNSECDKFEAHAAKINEAILIQTQVNCETTMQRIELKYGPFDEEEIKFYYNQLCDEDGKLIVNSLQKTLVTYLFAKEFDDPQSIKIMNVRQYIILIIAARRLLESYKLCQLPYMVGGKVVRVVTRKNINKKELQKIEASKYFPMIHEKYNNPKIEHDVILMLIAQILSSEFQTIDYHNPENNGRPINVIPDIVSEEVCRFVMLI</sequence>